<dbReference type="EMBL" id="BTGB01000001">
    <property type="protein sequence ID" value="GMM43682.1"/>
    <property type="molecule type" value="Genomic_DNA"/>
</dbReference>
<name>A0AAV5QXF4_PICKL</name>
<accession>A0AAV5QXF4</accession>
<keyword evidence="2" id="KW-1185">Reference proteome</keyword>
<comment type="caution">
    <text evidence="1">The sequence shown here is derived from an EMBL/GenBank/DDBJ whole genome shotgun (WGS) entry which is preliminary data.</text>
</comment>
<reference evidence="1 2" key="1">
    <citation type="journal article" date="2023" name="Elife">
        <title>Identification of key yeast species and microbe-microbe interactions impacting larval growth of Drosophila in the wild.</title>
        <authorList>
            <person name="Mure A."/>
            <person name="Sugiura Y."/>
            <person name="Maeda R."/>
            <person name="Honda K."/>
            <person name="Sakurai N."/>
            <person name="Takahashi Y."/>
            <person name="Watada M."/>
            <person name="Katoh T."/>
            <person name="Gotoh A."/>
            <person name="Gotoh Y."/>
            <person name="Taniguchi I."/>
            <person name="Nakamura K."/>
            <person name="Hayashi T."/>
            <person name="Katayama T."/>
            <person name="Uemura T."/>
            <person name="Hattori Y."/>
        </authorList>
    </citation>
    <scope>NUCLEOTIDE SEQUENCE [LARGE SCALE GENOMIC DNA]</scope>
    <source>
        <strain evidence="1 2">PK-24</strain>
    </source>
</reference>
<evidence type="ECO:0000313" key="2">
    <source>
        <dbReference type="Proteomes" id="UP001378960"/>
    </source>
</evidence>
<dbReference type="Proteomes" id="UP001378960">
    <property type="component" value="Unassembled WGS sequence"/>
</dbReference>
<evidence type="ECO:0000313" key="1">
    <source>
        <dbReference type="EMBL" id="GMM43682.1"/>
    </source>
</evidence>
<organism evidence="1 2">
    <name type="scientific">Pichia kluyveri</name>
    <name type="common">Yeast</name>
    <dbReference type="NCBI Taxonomy" id="36015"/>
    <lineage>
        <taxon>Eukaryota</taxon>
        <taxon>Fungi</taxon>
        <taxon>Dikarya</taxon>
        <taxon>Ascomycota</taxon>
        <taxon>Saccharomycotina</taxon>
        <taxon>Pichiomycetes</taxon>
        <taxon>Pichiales</taxon>
        <taxon>Pichiaceae</taxon>
        <taxon>Pichia</taxon>
    </lineage>
</organism>
<gene>
    <name evidence="1" type="ORF">DAPK24_002570</name>
</gene>
<protein>
    <submittedName>
        <fullName evidence="1">Uncharacterized protein</fullName>
    </submittedName>
</protein>
<dbReference type="AlphaFoldDB" id="A0AAV5QXF4"/>
<sequence>MEKALLDKLRYQTNLKYKNYTNDQLDNIINEKLEKLGLNINLFDDLSSLQNTLLNLINIRNSLNSGISLSTEDDNNIDNEIITPIIDNVNHINIPSPNPIIINSLPDKLISKNLMLSQFIIDLINSINVTNVSDDNQLLQILLDCNNYLLYNKE</sequence>
<proteinExistence type="predicted"/>